<dbReference type="PANTHER" id="PTHR46915:SF2">
    <property type="entry name" value="UBIQUITIN-LIKE PROTEASE 4"/>
    <property type="match status" value="1"/>
</dbReference>
<evidence type="ECO:0000256" key="5">
    <source>
        <dbReference type="SAM" id="MobiDB-lite"/>
    </source>
</evidence>
<accession>A0A7S4I874</accession>
<evidence type="ECO:0000256" key="4">
    <source>
        <dbReference type="ARBA" id="ARBA00022807"/>
    </source>
</evidence>
<dbReference type="InterPro" id="IPR038765">
    <property type="entry name" value="Papain-like_cys_pep_sf"/>
</dbReference>
<dbReference type="GO" id="GO:0006508">
    <property type="term" value="P:proteolysis"/>
    <property type="evidence" value="ECO:0007669"/>
    <property type="project" value="UniProtKB-KW"/>
</dbReference>
<keyword evidence="3" id="KW-0378">Hydrolase</keyword>
<feature type="compositionally biased region" description="Low complexity" evidence="5">
    <location>
        <begin position="180"/>
        <end position="190"/>
    </location>
</feature>
<dbReference type="Gene3D" id="3.30.310.130">
    <property type="entry name" value="Ubiquitin-related"/>
    <property type="match status" value="1"/>
</dbReference>
<evidence type="ECO:0000256" key="3">
    <source>
        <dbReference type="ARBA" id="ARBA00022801"/>
    </source>
</evidence>
<feature type="region of interest" description="Disordered" evidence="5">
    <location>
        <begin position="1"/>
        <end position="205"/>
    </location>
</feature>
<dbReference type="Pfam" id="PF02902">
    <property type="entry name" value="Peptidase_C48"/>
    <property type="match status" value="1"/>
</dbReference>
<protein>
    <recommendedName>
        <fullName evidence="6">Ubiquitin-like protease family profile domain-containing protein</fullName>
    </recommendedName>
</protein>
<feature type="domain" description="Ubiquitin-like protease family profile" evidence="6">
    <location>
        <begin position="566"/>
        <end position="657"/>
    </location>
</feature>
<dbReference type="Gene3D" id="1.10.418.20">
    <property type="match status" value="1"/>
</dbReference>
<dbReference type="AlphaFoldDB" id="A0A7S4I874"/>
<organism evidence="7">
    <name type="scientific">Odontella aurita</name>
    <dbReference type="NCBI Taxonomy" id="265563"/>
    <lineage>
        <taxon>Eukaryota</taxon>
        <taxon>Sar</taxon>
        <taxon>Stramenopiles</taxon>
        <taxon>Ochrophyta</taxon>
        <taxon>Bacillariophyta</taxon>
        <taxon>Mediophyceae</taxon>
        <taxon>Biddulphiophycidae</taxon>
        <taxon>Eupodiscales</taxon>
        <taxon>Odontellaceae</taxon>
        <taxon>Odontella</taxon>
    </lineage>
</organism>
<keyword evidence="2" id="KW-0645">Protease</keyword>
<evidence type="ECO:0000313" key="7">
    <source>
        <dbReference type="EMBL" id="CAE2221640.1"/>
    </source>
</evidence>
<name>A0A7S4I874_9STRA</name>
<keyword evidence="4" id="KW-0788">Thiol protease</keyword>
<evidence type="ECO:0000256" key="1">
    <source>
        <dbReference type="ARBA" id="ARBA00005234"/>
    </source>
</evidence>
<feature type="compositionally biased region" description="Pro residues" evidence="5">
    <location>
        <begin position="1"/>
        <end position="12"/>
    </location>
</feature>
<feature type="compositionally biased region" description="Polar residues" evidence="5">
    <location>
        <begin position="467"/>
        <end position="482"/>
    </location>
</feature>
<evidence type="ECO:0000256" key="2">
    <source>
        <dbReference type="ARBA" id="ARBA00022670"/>
    </source>
</evidence>
<comment type="similarity">
    <text evidence="1">Belongs to the peptidase C48 family.</text>
</comment>
<dbReference type="GO" id="GO:0016926">
    <property type="term" value="P:protein desumoylation"/>
    <property type="evidence" value="ECO:0007669"/>
    <property type="project" value="UniProtKB-ARBA"/>
</dbReference>
<feature type="compositionally biased region" description="Basic and acidic residues" evidence="5">
    <location>
        <begin position="170"/>
        <end position="179"/>
    </location>
</feature>
<sequence length="714" mass="74873">MPPPAVVGPPPVSVSATTRERGPESAAIAPGVWSAEPEETEAEASGAKETAADAPARAEPSASVGGATPKLTDADVDLDGAGTVEPPVPSSLDGAAPPQPEAAVAEHQEQSPRDNPPAVVANTDPSKTEEQGELRWISHTAEEGQGEGEPASRIRGGGGGSGGGDEEENERGQRYHGEASAHAAAAPASQQRHHPHPRNPWDAYPASAWQNADAYANWARPPQQQQQQNSFGQNPIGQYGQYYAAMAAASRMPQAQLQGHQTPWQAAAGMAVGMGAMPRPNAAGGPLNQFDAMQQMQMAIAMQAGVPPEQAMTAFMATGGDPRAFPHRAAPEVVDLSAEPPTAGHAAAPRPSAHERPEGGGGGGAGAWSRPFEDDSVATKKQAGPLGGERSGGMKKKRKAGELQSAREIGSAQPAIGRPPAGGGKSVPNSERRNTAGPPPKKPALATKAAALKKRPVQDVGDRCSVGASSRKQPKGPSSGSALMTPKVDQKRGTAADSANANIEATLPKVSAPTGKAGKVPPASVTPAAKSAQSRPELPRSSDRDPLEEEELAPCMIHLDSGKMFKLHKSSTIFAHIRKYLAASYEAEVARRLRPDGDGPGPGLAVPNSKSVVHSRSLPGISPNVPQQENARDCGVYMLEMVERVMRDPPVVTTTFIERKGNLRRGKGDGDGNREAHFSKNWFTKRVTDKKRVDMLALVRELQEEDERERTVEL</sequence>
<proteinExistence type="inferred from homology"/>
<feature type="region of interest" description="Disordered" evidence="5">
    <location>
        <begin position="339"/>
        <end position="548"/>
    </location>
</feature>
<dbReference type="SUPFAM" id="SSF54001">
    <property type="entry name" value="Cysteine proteinases"/>
    <property type="match status" value="1"/>
</dbReference>
<dbReference type="GO" id="GO:0008234">
    <property type="term" value="F:cysteine-type peptidase activity"/>
    <property type="evidence" value="ECO:0007669"/>
    <property type="project" value="UniProtKB-KW"/>
</dbReference>
<feature type="compositionally biased region" description="Low complexity" evidence="5">
    <location>
        <begin position="43"/>
        <end position="63"/>
    </location>
</feature>
<gene>
    <name evidence="7" type="ORF">OAUR00152_LOCUS8571</name>
</gene>
<dbReference type="PANTHER" id="PTHR46915">
    <property type="entry name" value="UBIQUITIN-LIKE PROTEASE 4-RELATED"/>
    <property type="match status" value="1"/>
</dbReference>
<evidence type="ECO:0000259" key="6">
    <source>
        <dbReference type="Pfam" id="PF02902"/>
    </source>
</evidence>
<dbReference type="InterPro" id="IPR003653">
    <property type="entry name" value="Peptidase_C48_C"/>
</dbReference>
<reference evidence="7" key="1">
    <citation type="submission" date="2021-01" db="EMBL/GenBank/DDBJ databases">
        <authorList>
            <person name="Corre E."/>
            <person name="Pelletier E."/>
            <person name="Niang G."/>
            <person name="Scheremetjew M."/>
            <person name="Finn R."/>
            <person name="Kale V."/>
            <person name="Holt S."/>
            <person name="Cochrane G."/>
            <person name="Meng A."/>
            <person name="Brown T."/>
            <person name="Cohen L."/>
        </authorList>
    </citation>
    <scope>NUCLEOTIDE SEQUENCE</scope>
    <source>
        <strain evidence="7">Isolate 1302-5</strain>
    </source>
</reference>
<dbReference type="EMBL" id="HBKQ01012566">
    <property type="protein sequence ID" value="CAE2221640.1"/>
    <property type="molecule type" value="Transcribed_RNA"/>
</dbReference>